<keyword evidence="5" id="KW-0539">Nucleus</keyword>
<keyword evidence="8" id="KW-1185">Reference proteome</keyword>
<dbReference type="InterPro" id="IPR003021">
    <property type="entry name" value="Rad1_Rec1_Rad17"/>
</dbReference>
<protein>
    <recommendedName>
        <fullName evidence="9">DNA repair exonuclease rad1</fullName>
    </recommendedName>
</protein>
<keyword evidence="4" id="KW-0234">DNA repair</keyword>
<organism evidence="7 8">
    <name type="scientific">Neodothiora populina</name>
    <dbReference type="NCBI Taxonomy" id="2781224"/>
    <lineage>
        <taxon>Eukaryota</taxon>
        <taxon>Fungi</taxon>
        <taxon>Dikarya</taxon>
        <taxon>Ascomycota</taxon>
        <taxon>Pezizomycotina</taxon>
        <taxon>Dothideomycetes</taxon>
        <taxon>Dothideomycetidae</taxon>
        <taxon>Dothideales</taxon>
        <taxon>Dothioraceae</taxon>
        <taxon>Neodothiora</taxon>
    </lineage>
</organism>
<dbReference type="PRINTS" id="PR01245">
    <property type="entry name" value="RAD1REC1"/>
</dbReference>
<sequence length="346" mass="37812">MPPNTDTPLCSAICSSARQLYLLLRCISFSSKTQVRVSADGLRFSAEETSVMEAFVFLSKTLFSTYNFQDPEVTQHDLPEHAPPPPTFQLSLPALLETLQIFTLGDTASFKQQQDPYDGFAAHRLNRHAQMPFSSAALGHSGFCRISYQNRGSPLSINLSESSVSTTCDLTTYEASSTEDIPFDRDSLSLKTIMKASHLADAINELASANPTTLSLRASPASPYLSLSASGPLGSATVEFDKDPQLLETFQCATLFTANYCFAHLKAAYRAMTSASKVSVRTDVQSVLSLQFLVEVEPNLQTEGREGVAFVDFRIVPLIEGEGDGHDDDDDDDDDDDASTEREDED</sequence>
<evidence type="ECO:0008006" key="9">
    <source>
        <dbReference type="Google" id="ProtNLM"/>
    </source>
</evidence>
<evidence type="ECO:0000256" key="6">
    <source>
        <dbReference type="SAM" id="MobiDB-lite"/>
    </source>
</evidence>
<evidence type="ECO:0000256" key="4">
    <source>
        <dbReference type="ARBA" id="ARBA00023204"/>
    </source>
</evidence>
<keyword evidence="3" id="KW-0227">DNA damage</keyword>
<dbReference type="PANTHER" id="PTHR10870:SF0">
    <property type="entry name" value="CELL CYCLE CHECKPOINT PROTEIN RAD1"/>
    <property type="match status" value="1"/>
</dbReference>
<dbReference type="SUPFAM" id="SSF55979">
    <property type="entry name" value="DNA clamp"/>
    <property type="match status" value="1"/>
</dbReference>
<dbReference type="GeneID" id="95976393"/>
<dbReference type="PANTHER" id="PTHR10870">
    <property type="entry name" value="CELL CYCLE CHECKPOINT PROTEIN RAD1"/>
    <property type="match status" value="1"/>
</dbReference>
<comment type="caution">
    <text evidence="7">The sequence shown here is derived from an EMBL/GenBank/DDBJ whole genome shotgun (WGS) entry which is preliminary data.</text>
</comment>
<comment type="subcellular location">
    <subcellularLocation>
        <location evidence="1">Nucleus</location>
    </subcellularLocation>
</comment>
<dbReference type="InterPro" id="IPR046938">
    <property type="entry name" value="DNA_clamp_sf"/>
</dbReference>
<feature type="compositionally biased region" description="Acidic residues" evidence="6">
    <location>
        <begin position="321"/>
        <end position="346"/>
    </location>
</feature>
<dbReference type="Gene3D" id="3.70.10.10">
    <property type="match status" value="1"/>
</dbReference>
<evidence type="ECO:0000256" key="1">
    <source>
        <dbReference type="ARBA" id="ARBA00004123"/>
    </source>
</evidence>
<comment type="similarity">
    <text evidence="2">Belongs to the rad1 family.</text>
</comment>
<dbReference type="EMBL" id="JBFMKM010000012">
    <property type="protein sequence ID" value="KAL1302270.1"/>
    <property type="molecule type" value="Genomic_DNA"/>
</dbReference>
<dbReference type="RefSeq" id="XP_069198546.1">
    <property type="nucleotide sequence ID" value="XM_069342043.1"/>
</dbReference>
<name>A0ABR3P875_9PEZI</name>
<accession>A0ABR3P875</accession>
<evidence type="ECO:0000256" key="2">
    <source>
        <dbReference type="ARBA" id="ARBA00010991"/>
    </source>
</evidence>
<evidence type="ECO:0000313" key="7">
    <source>
        <dbReference type="EMBL" id="KAL1302270.1"/>
    </source>
</evidence>
<dbReference type="Proteomes" id="UP001562354">
    <property type="component" value="Unassembled WGS sequence"/>
</dbReference>
<gene>
    <name evidence="7" type="ORF">AAFC00_002691</name>
</gene>
<evidence type="ECO:0000256" key="5">
    <source>
        <dbReference type="ARBA" id="ARBA00023242"/>
    </source>
</evidence>
<dbReference type="Pfam" id="PF02144">
    <property type="entry name" value="Rad1"/>
    <property type="match status" value="1"/>
</dbReference>
<reference evidence="7 8" key="1">
    <citation type="submission" date="2024-07" db="EMBL/GenBank/DDBJ databases">
        <title>Draft sequence of the Neodothiora populina.</title>
        <authorList>
            <person name="Drown D.D."/>
            <person name="Schuette U.S."/>
            <person name="Buechlein A.B."/>
            <person name="Rusch D.R."/>
            <person name="Winton L.W."/>
            <person name="Adams G.A."/>
        </authorList>
    </citation>
    <scope>NUCLEOTIDE SEQUENCE [LARGE SCALE GENOMIC DNA]</scope>
    <source>
        <strain evidence="7 8">CPC 39397</strain>
    </source>
</reference>
<proteinExistence type="inferred from homology"/>
<evidence type="ECO:0000256" key="3">
    <source>
        <dbReference type="ARBA" id="ARBA00022763"/>
    </source>
</evidence>
<feature type="region of interest" description="Disordered" evidence="6">
    <location>
        <begin position="320"/>
        <end position="346"/>
    </location>
</feature>
<dbReference type="CDD" id="cd00577">
    <property type="entry name" value="PCNA"/>
    <property type="match status" value="1"/>
</dbReference>
<evidence type="ECO:0000313" key="8">
    <source>
        <dbReference type="Proteomes" id="UP001562354"/>
    </source>
</evidence>